<gene>
    <name evidence="4" type="ORF">TKK_020084</name>
</gene>
<dbReference type="Pfam" id="PF01250">
    <property type="entry name" value="Ribosomal_S6"/>
    <property type="match status" value="1"/>
</dbReference>
<dbReference type="CDD" id="cd15465">
    <property type="entry name" value="bS6_mito"/>
    <property type="match status" value="1"/>
</dbReference>
<dbReference type="Gene3D" id="3.30.70.60">
    <property type="match status" value="1"/>
</dbReference>
<evidence type="ECO:0000313" key="5">
    <source>
        <dbReference type="Proteomes" id="UP001627154"/>
    </source>
</evidence>
<reference evidence="4 5" key="1">
    <citation type="journal article" date="2024" name="bioRxiv">
        <title>A reference genome for Trichogramma kaykai: A tiny desert-dwelling parasitoid wasp with competing sex-ratio distorters.</title>
        <authorList>
            <person name="Culotta J."/>
            <person name="Lindsey A.R."/>
        </authorList>
    </citation>
    <scope>NUCLEOTIDE SEQUENCE [LARGE SCALE GENOMIC DNA]</scope>
    <source>
        <strain evidence="4 5">KSX58</strain>
    </source>
</reference>
<dbReference type="InterPro" id="IPR035980">
    <property type="entry name" value="Ribosomal_bS6_sf"/>
</dbReference>
<dbReference type="InterPro" id="IPR014717">
    <property type="entry name" value="Transl_elong_EF1B/ribsomal_bS6"/>
</dbReference>
<evidence type="ECO:0000256" key="3">
    <source>
        <dbReference type="ARBA" id="ARBA00035365"/>
    </source>
</evidence>
<dbReference type="SUPFAM" id="SSF54995">
    <property type="entry name" value="Ribosomal protein S6"/>
    <property type="match status" value="1"/>
</dbReference>
<keyword evidence="5" id="KW-1185">Reference proteome</keyword>
<name>A0ABD2VTP4_9HYME</name>
<sequence length="151" mass="17648">MPTYEMPLLLRTMSRPEVVNTLKRAAESIFDKGGFIRQIDNLGLKPLPYRMSANSRIHHEANHFVLHFDAPPAKLVKIQEECLRDVDVVRCKIYNKIVPEEMQCTFHEENLPPAYRPTVQKMVAIGEKAKAKKEKRKFKFNTGLDYYPFQR</sequence>
<dbReference type="GO" id="GO:0005737">
    <property type="term" value="C:cytoplasm"/>
    <property type="evidence" value="ECO:0007669"/>
    <property type="project" value="UniProtKB-ARBA"/>
</dbReference>
<comment type="caution">
    <text evidence="4">The sequence shown here is derived from an EMBL/GenBank/DDBJ whole genome shotgun (WGS) entry which is preliminary data.</text>
</comment>
<evidence type="ECO:0000256" key="1">
    <source>
        <dbReference type="ARBA" id="ARBA00009512"/>
    </source>
</evidence>
<accession>A0ABD2VTP4</accession>
<protein>
    <recommendedName>
        <fullName evidence="2">Small ribosomal subunit protein bS6m</fullName>
    </recommendedName>
    <alternativeName>
        <fullName evidence="3">28S ribosomal protein S6, mitochondrial</fullName>
    </alternativeName>
</protein>
<dbReference type="EMBL" id="JBJJXI010000178">
    <property type="protein sequence ID" value="KAL3384141.1"/>
    <property type="molecule type" value="Genomic_DNA"/>
</dbReference>
<dbReference type="FunFam" id="3.30.70.60:FF:000014">
    <property type="entry name" value="28S ribosomal protein S6, mitochondrial"/>
    <property type="match status" value="1"/>
</dbReference>
<dbReference type="AlphaFoldDB" id="A0ABD2VTP4"/>
<evidence type="ECO:0000256" key="2">
    <source>
        <dbReference type="ARBA" id="ARBA00035170"/>
    </source>
</evidence>
<proteinExistence type="inferred from homology"/>
<comment type="similarity">
    <text evidence="1">Belongs to the bacterial ribosomal protein bS6 family.</text>
</comment>
<dbReference type="PANTHER" id="PTHR21011:SF1">
    <property type="entry name" value="SMALL RIBOSOMAL SUBUNIT PROTEIN BS6M"/>
    <property type="match status" value="1"/>
</dbReference>
<dbReference type="InterPro" id="IPR000529">
    <property type="entry name" value="Ribosomal_bS6"/>
</dbReference>
<dbReference type="Proteomes" id="UP001627154">
    <property type="component" value="Unassembled WGS sequence"/>
</dbReference>
<dbReference type="PANTHER" id="PTHR21011">
    <property type="entry name" value="MITOCHONDRIAL 28S RIBOSOMAL PROTEIN S6"/>
    <property type="match status" value="1"/>
</dbReference>
<organism evidence="4 5">
    <name type="scientific">Trichogramma kaykai</name>
    <dbReference type="NCBI Taxonomy" id="54128"/>
    <lineage>
        <taxon>Eukaryota</taxon>
        <taxon>Metazoa</taxon>
        <taxon>Ecdysozoa</taxon>
        <taxon>Arthropoda</taxon>
        <taxon>Hexapoda</taxon>
        <taxon>Insecta</taxon>
        <taxon>Pterygota</taxon>
        <taxon>Neoptera</taxon>
        <taxon>Endopterygota</taxon>
        <taxon>Hymenoptera</taxon>
        <taxon>Apocrita</taxon>
        <taxon>Proctotrupomorpha</taxon>
        <taxon>Chalcidoidea</taxon>
        <taxon>Trichogrammatidae</taxon>
        <taxon>Trichogramma</taxon>
    </lineage>
</organism>
<evidence type="ECO:0000313" key="4">
    <source>
        <dbReference type="EMBL" id="KAL3384141.1"/>
    </source>
</evidence>